<dbReference type="EMBL" id="LUGG01000006">
    <property type="protein sequence ID" value="OBZ74236.1"/>
    <property type="molecule type" value="Genomic_DNA"/>
</dbReference>
<keyword evidence="3" id="KW-1185">Reference proteome</keyword>
<gene>
    <name evidence="2" type="ORF">A0H81_06445</name>
</gene>
<proteinExistence type="predicted"/>
<sequence>MWCSPGADEVAQSDLPEPARLAFHTRASRASSTVRRGEANACVLEKSESGRDPWTADGVCSTPGVPSASMRATHAWSINLDVRHARHGMRVAHLRSTVAYVCVLPGFRDRDSRAHLFAPSHMPTQRPRKTPPSPPLV</sequence>
<evidence type="ECO:0000313" key="2">
    <source>
        <dbReference type="EMBL" id="OBZ74236.1"/>
    </source>
</evidence>
<reference evidence="2 3" key="1">
    <citation type="submission" date="2016-03" db="EMBL/GenBank/DDBJ databases">
        <title>Whole genome sequencing of Grifola frondosa 9006-11.</title>
        <authorList>
            <person name="Min B."/>
            <person name="Park H."/>
            <person name="Kim J.-G."/>
            <person name="Cho H."/>
            <person name="Oh Y.-L."/>
            <person name="Kong W.-S."/>
            <person name="Choi I.-G."/>
        </authorList>
    </citation>
    <scope>NUCLEOTIDE SEQUENCE [LARGE SCALE GENOMIC DNA]</scope>
    <source>
        <strain evidence="2 3">9006-11</strain>
    </source>
</reference>
<dbReference type="Proteomes" id="UP000092993">
    <property type="component" value="Unassembled WGS sequence"/>
</dbReference>
<protein>
    <submittedName>
        <fullName evidence="2">Uncharacterized protein</fullName>
    </submittedName>
</protein>
<organism evidence="2 3">
    <name type="scientific">Grifola frondosa</name>
    <name type="common">Maitake</name>
    <name type="synonym">Polyporus frondosus</name>
    <dbReference type="NCBI Taxonomy" id="5627"/>
    <lineage>
        <taxon>Eukaryota</taxon>
        <taxon>Fungi</taxon>
        <taxon>Dikarya</taxon>
        <taxon>Basidiomycota</taxon>
        <taxon>Agaricomycotina</taxon>
        <taxon>Agaricomycetes</taxon>
        <taxon>Polyporales</taxon>
        <taxon>Grifolaceae</taxon>
        <taxon>Grifola</taxon>
    </lineage>
</organism>
<dbReference type="AlphaFoldDB" id="A0A1C7MD00"/>
<name>A0A1C7MD00_GRIFR</name>
<comment type="caution">
    <text evidence="2">The sequence shown here is derived from an EMBL/GenBank/DDBJ whole genome shotgun (WGS) entry which is preliminary data.</text>
</comment>
<evidence type="ECO:0000256" key="1">
    <source>
        <dbReference type="SAM" id="MobiDB-lite"/>
    </source>
</evidence>
<feature type="region of interest" description="Disordered" evidence="1">
    <location>
        <begin position="117"/>
        <end position="137"/>
    </location>
</feature>
<evidence type="ECO:0000313" key="3">
    <source>
        <dbReference type="Proteomes" id="UP000092993"/>
    </source>
</evidence>
<accession>A0A1C7MD00</accession>